<protein>
    <submittedName>
        <fullName evidence="2">Uncharacterized protein</fullName>
    </submittedName>
</protein>
<dbReference type="STRING" id="1849047.A0A3D8R0W1"/>
<evidence type="ECO:0000313" key="2">
    <source>
        <dbReference type="EMBL" id="RDW67683.1"/>
    </source>
</evidence>
<feature type="region of interest" description="Disordered" evidence="1">
    <location>
        <begin position="243"/>
        <end position="434"/>
    </location>
</feature>
<feature type="region of interest" description="Disordered" evidence="1">
    <location>
        <begin position="37"/>
        <end position="204"/>
    </location>
</feature>
<feature type="compositionally biased region" description="Basic and acidic residues" evidence="1">
    <location>
        <begin position="476"/>
        <end position="486"/>
    </location>
</feature>
<feature type="compositionally biased region" description="Low complexity" evidence="1">
    <location>
        <begin position="746"/>
        <end position="762"/>
    </location>
</feature>
<feature type="region of interest" description="Disordered" evidence="1">
    <location>
        <begin position="476"/>
        <end position="525"/>
    </location>
</feature>
<dbReference type="Proteomes" id="UP000256645">
    <property type="component" value="Unassembled WGS sequence"/>
</dbReference>
<feature type="compositionally biased region" description="Basic residues" evidence="1">
    <location>
        <begin position="893"/>
        <end position="904"/>
    </location>
</feature>
<comment type="caution">
    <text evidence="2">The sequence shown here is derived from an EMBL/GenBank/DDBJ whole genome shotgun (WGS) entry which is preliminary data.</text>
</comment>
<evidence type="ECO:0000313" key="3">
    <source>
        <dbReference type="Proteomes" id="UP000256645"/>
    </source>
</evidence>
<feature type="compositionally biased region" description="Acidic residues" evidence="1">
    <location>
        <begin position="422"/>
        <end position="434"/>
    </location>
</feature>
<name>A0A3D8R0W1_9HELO</name>
<keyword evidence="3" id="KW-1185">Reference proteome</keyword>
<feature type="compositionally biased region" description="Basic and acidic residues" evidence="1">
    <location>
        <begin position="114"/>
        <end position="125"/>
    </location>
</feature>
<feature type="compositionally biased region" description="Basic and acidic residues" evidence="1">
    <location>
        <begin position="375"/>
        <end position="384"/>
    </location>
</feature>
<feature type="compositionally biased region" description="Polar residues" evidence="1">
    <location>
        <begin position="92"/>
        <end position="110"/>
    </location>
</feature>
<dbReference type="PANTHER" id="PTHR42068:SF1">
    <property type="entry name" value="YALI0B18964P"/>
    <property type="match status" value="1"/>
</dbReference>
<feature type="region of interest" description="Disordered" evidence="1">
    <location>
        <begin position="538"/>
        <end position="565"/>
    </location>
</feature>
<feature type="compositionally biased region" description="Acidic residues" evidence="1">
    <location>
        <begin position="494"/>
        <end position="509"/>
    </location>
</feature>
<reference evidence="2 3" key="1">
    <citation type="journal article" date="2018" name="IMA Fungus">
        <title>IMA Genome-F 9: Draft genome sequence of Annulohypoxylon stygium, Aspergillus mulundensis, Berkeleyomyces basicola (syn. Thielaviopsis basicola), Ceratocystis smalleyi, two Cercospora beticola strains, Coleophoma cylindrospora, Fusarium fracticaudum, Phialophora cf. hyalina, and Morchella septimelata.</title>
        <authorList>
            <person name="Wingfield B.D."/>
            <person name="Bills G.F."/>
            <person name="Dong Y."/>
            <person name="Huang W."/>
            <person name="Nel W.J."/>
            <person name="Swalarsk-Parry B.S."/>
            <person name="Vaghefi N."/>
            <person name="Wilken P.M."/>
            <person name="An Z."/>
            <person name="de Beer Z.W."/>
            <person name="De Vos L."/>
            <person name="Chen L."/>
            <person name="Duong T.A."/>
            <person name="Gao Y."/>
            <person name="Hammerbacher A."/>
            <person name="Kikkert J.R."/>
            <person name="Li Y."/>
            <person name="Li H."/>
            <person name="Li K."/>
            <person name="Li Q."/>
            <person name="Liu X."/>
            <person name="Ma X."/>
            <person name="Naidoo K."/>
            <person name="Pethybridge S.J."/>
            <person name="Sun J."/>
            <person name="Steenkamp E.T."/>
            <person name="van der Nest M.A."/>
            <person name="van Wyk S."/>
            <person name="Wingfield M.J."/>
            <person name="Xiong C."/>
            <person name="Yue Q."/>
            <person name="Zhang X."/>
        </authorList>
    </citation>
    <scope>NUCLEOTIDE SEQUENCE [LARGE SCALE GENOMIC DNA]</scope>
    <source>
        <strain evidence="2 3">BP6252</strain>
    </source>
</reference>
<feature type="region of interest" description="Disordered" evidence="1">
    <location>
        <begin position="875"/>
        <end position="920"/>
    </location>
</feature>
<feature type="compositionally biased region" description="Low complexity" evidence="1">
    <location>
        <begin position="190"/>
        <end position="199"/>
    </location>
</feature>
<sequence>MPKFPKGFGRRKSTANALEDLENLPAVAEPSFKVFERPVGGTRSFDGGIKLSTTSPGRPLTSPKHKEDSIFADIKGNRGSGGSNTNTISTIDNSSRLSAASTAPSSTHETNSNEDWKSPHDKPFHDIPMPPVPKSSSTFSLKNAGRTVSWGRSKATAPSPSLKAQDHPRSSENSPSPIEDETFGRQRTVTASSYASTATPPKLDERELALNLGGGFDSDMFAGIGNRKSAILDGDNLRGMSASPEYYPSKPMAPPAASPVGRSYPVRPSPLHIDKKRDIEPSPYSWSSQHSHDGLMAQPISPPPPVPVHAPQMSRSIDSLPSAVPRPQRPGGITDVGVRRTSAFSARRQSTLSYGDGVDEDARLLRESANASRQLGEDKGREGWMQRASPDYSTKKYNDAGSDAAEPTPRANKVQPKPQAEPEPETAVQDEDLFEQTIDPHVAEAANIALQFEEKPISPPTQFTPQMKVMTPAQFERYKQDQDRLRSVGGGIKDDDEEEEVEEEEEDEIEKNRQLAKQRRKQEAHMAVYRQQMMKMTGETPVPRPNLATQSTPNLLMNGKPEEGEEEDEEVPLAILAAHGFPNKNRPPNPQLNSMGSNPNLRAAAQSTGNAGGNLPVFARNLPQDPYLGAGLVHPSNRESLAFGNGSLHGSPARHLPPPGGLVGVIAEEERSRALRRGSPNTNGDFGGMPGNGFNGMGMPSPGMMGMNAMGQPMMLTPGDQAQIQMTQQMQQFMQMQMQFMQMMASGPAMQQQQQPQPNAAMSRPVSSHLQPGHPGTPNLRPASAHQGRTMSMLDPNSAPWMQGGPLFAPSIHNQGAGYAPSIAPSERSNIGLPGRYRPVSHLPMAENKSRTSTMTGGLQGWENKNASATIRQVRKMKSASDEDDDEGWAQMKAKREKKKSIWRSKKEDNGLKEMVNFAQ</sequence>
<accession>A0A3D8R0W1</accession>
<feature type="region of interest" description="Disordered" evidence="1">
    <location>
        <begin position="746"/>
        <end position="789"/>
    </location>
</feature>
<proteinExistence type="predicted"/>
<evidence type="ECO:0000256" key="1">
    <source>
        <dbReference type="SAM" id="MobiDB-lite"/>
    </source>
</evidence>
<gene>
    <name evidence="2" type="ORF">BP6252_09079</name>
</gene>
<dbReference type="PANTHER" id="PTHR42068">
    <property type="entry name" value="YALI0B18964P"/>
    <property type="match status" value="1"/>
</dbReference>
<dbReference type="EMBL" id="PDLM01000010">
    <property type="protein sequence ID" value="RDW67683.1"/>
    <property type="molecule type" value="Genomic_DNA"/>
</dbReference>
<dbReference type="AlphaFoldDB" id="A0A3D8R0W1"/>
<feature type="compositionally biased region" description="Polar residues" evidence="1">
    <location>
        <begin position="342"/>
        <end position="353"/>
    </location>
</feature>
<organism evidence="2 3">
    <name type="scientific">Coleophoma cylindrospora</name>
    <dbReference type="NCBI Taxonomy" id="1849047"/>
    <lineage>
        <taxon>Eukaryota</taxon>
        <taxon>Fungi</taxon>
        <taxon>Dikarya</taxon>
        <taxon>Ascomycota</taxon>
        <taxon>Pezizomycotina</taxon>
        <taxon>Leotiomycetes</taxon>
        <taxon>Helotiales</taxon>
        <taxon>Dermateaceae</taxon>
        <taxon>Coleophoma</taxon>
    </lineage>
</organism>
<dbReference type="OrthoDB" id="5396252at2759"/>